<dbReference type="GeneID" id="28840691"/>
<dbReference type="Proteomes" id="UP000091956">
    <property type="component" value="Unassembled WGS sequence"/>
</dbReference>
<dbReference type="SUPFAM" id="SSF56112">
    <property type="entry name" value="Protein kinase-like (PK-like)"/>
    <property type="match status" value="1"/>
</dbReference>
<gene>
    <name evidence="2" type="ORF">VE01_07305</name>
</gene>
<name>A0A1B8GH09_9PEZI</name>
<dbReference type="Gene3D" id="3.90.1200.10">
    <property type="match status" value="1"/>
</dbReference>
<dbReference type="AlphaFoldDB" id="A0A1B8GH09"/>
<reference evidence="2 3" key="1">
    <citation type="submission" date="2016-03" db="EMBL/GenBank/DDBJ databases">
        <title>Comparative genomics of Pseudogymnoascus destructans, the fungus causing white-nose syndrome of bats.</title>
        <authorList>
            <person name="Palmer J.M."/>
            <person name="Drees K.P."/>
            <person name="Foster J.T."/>
            <person name="Lindner D.L."/>
        </authorList>
    </citation>
    <scope>NUCLEOTIDE SEQUENCE [LARGE SCALE GENOMIC DNA]</scope>
    <source>
        <strain evidence="2 3">UAMH 10579</strain>
    </source>
</reference>
<evidence type="ECO:0000313" key="3">
    <source>
        <dbReference type="Proteomes" id="UP000091956"/>
    </source>
</evidence>
<organism evidence="2 3">
    <name type="scientific">Pseudogymnoascus verrucosus</name>
    <dbReference type="NCBI Taxonomy" id="342668"/>
    <lineage>
        <taxon>Eukaryota</taxon>
        <taxon>Fungi</taxon>
        <taxon>Dikarya</taxon>
        <taxon>Ascomycota</taxon>
        <taxon>Pezizomycotina</taxon>
        <taxon>Leotiomycetes</taxon>
        <taxon>Thelebolales</taxon>
        <taxon>Thelebolaceae</taxon>
        <taxon>Pseudogymnoascus</taxon>
    </lineage>
</organism>
<proteinExistence type="predicted"/>
<dbReference type="EMBL" id="KV460238">
    <property type="protein sequence ID" value="OBT95100.1"/>
    <property type="molecule type" value="Genomic_DNA"/>
</dbReference>
<dbReference type="InterPro" id="IPR011009">
    <property type="entry name" value="Kinase-like_dom_sf"/>
</dbReference>
<reference evidence="3" key="2">
    <citation type="journal article" date="2018" name="Nat. Commun.">
        <title>Extreme sensitivity to ultraviolet light in the fungal pathogen causing white-nose syndrome of bats.</title>
        <authorList>
            <person name="Palmer J.M."/>
            <person name="Drees K.P."/>
            <person name="Foster J.T."/>
            <person name="Lindner D.L."/>
        </authorList>
    </citation>
    <scope>NUCLEOTIDE SEQUENCE [LARGE SCALE GENOMIC DNA]</scope>
    <source>
        <strain evidence="3">UAMH 10579</strain>
    </source>
</reference>
<sequence length="334" mass="38211">MEWPEFTNPFVGIKPPPGVHVPEREELLGSICAERSPRSGFAYPPEAPTFWIKYGFAVYWNEYIPGKTATQCLEETQDEAEKETIYRSMAFAVSELHRIPIPESRRRLAVISGERFRHNIFESHLLATRHYENTEQFQNHINTFLRLTKRENRVHGLHQEPMVFCQADIYHGNYMIDADNRVTAIDFDLSSIVPSSLAKFSARFHNLGVDISQWVDVPATEGIDNTEALLVAYGPMTMGSSSFYRVGKRTRGGDDETQNRINQALQHEVRDYPRSWGPTMGEVIAAQEANDKLGVEVDPSVRRYTAEEIKEIKGFGWGKPKPRILRKLVEDDLP</sequence>
<dbReference type="OrthoDB" id="3250044at2759"/>
<protein>
    <recommendedName>
        <fullName evidence="1">Aminoglycoside phosphotransferase domain-containing protein</fullName>
    </recommendedName>
</protein>
<feature type="domain" description="Aminoglycoside phosphotransferase" evidence="1">
    <location>
        <begin position="54"/>
        <end position="192"/>
    </location>
</feature>
<dbReference type="RefSeq" id="XP_018128833.1">
    <property type="nucleotide sequence ID" value="XM_018276740.1"/>
</dbReference>
<evidence type="ECO:0000259" key="1">
    <source>
        <dbReference type="Pfam" id="PF01636"/>
    </source>
</evidence>
<keyword evidence="3" id="KW-1185">Reference proteome</keyword>
<dbReference type="Pfam" id="PF01636">
    <property type="entry name" value="APH"/>
    <property type="match status" value="1"/>
</dbReference>
<dbReference type="STRING" id="342668.A0A1B8GH09"/>
<accession>A0A1B8GH09</accession>
<evidence type="ECO:0000313" key="2">
    <source>
        <dbReference type="EMBL" id="OBT95100.1"/>
    </source>
</evidence>
<dbReference type="InterPro" id="IPR002575">
    <property type="entry name" value="Aminoglycoside_PTrfase"/>
</dbReference>